<dbReference type="RefSeq" id="XP_060318640.1">
    <property type="nucleotide sequence ID" value="XM_060449990.1"/>
</dbReference>
<keyword evidence="3" id="KW-1185">Reference proteome</keyword>
<dbReference type="Proteomes" id="UP001240678">
    <property type="component" value="Unassembled WGS sequence"/>
</dbReference>
<proteinExistence type="predicted"/>
<sequence length="163" mass="18074">MTVHKGLLDRRSAPSPSFSLFRYSAVSRAIPHHHHHQPSSKVPFRPRNGMASRRLSWPIPKPRGRGAVRCRAGRSPSIACPQRLSFSRVDLPSNPNPSSFFQNGAAIVKFFFSPVCSIACECHSWLGKRASRLGLGSWMETNRKPQFPLEGNKNGENGDGKQG</sequence>
<dbReference type="EMBL" id="MOOE01000002">
    <property type="protein sequence ID" value="KAK1536477.1"/>
    <property type="molecule type" value="Genomic_DNA"/>
</dbReference>
<feature type="region of interest" description="Disordered" evidence="1">
    <location>
        <begin position="32"/>
        <end position="58"/>
    </location>
</feature>
<name>A0AAI9Z822_9PEZI</name>
<accession>A0AAI9Z822</accession>
<comment type="caution">
    <text evidence="2">The sequence shown here is derived from an EMBL/GenBank/DDBJ whole genome shotgun (WGS) entry which is preliminary data.</text>
</comment>
<dbReference type="GeneID" id="85333537"/>
<protein>
    <submittedName>
        <fullName evidence="2">Uncharacterized protein</fullName>
    </submittedName>
</protein>
<reference evidence="2 3" key="1">
    <citation type="submission" date="2016-10" db="EMBL/GenBank/DDBJ databases">
        <title>The genome sequence of Colletotrichum fioriniae PJ7.</title>
        <authorList>
            <person name="Baroncelli R."/>
        </authorList>
    </citation>
    <scope>NUCLEOTIDE SEQUENCE [LARGE SCALE GENOMIC DNA]</scope>
    <source>
        <strain evidence="2 3">IMI 309622</strain>
    </source>
</reference>
<organism evidence="2 3">
    <name type="scientific">Colletotrichum costaricense</name>
    <dbReference type="NCBI Taxonomy" id="1209916"/>
    <lineage>
        <taxon>Eukaryota</taxon>
        <taxon>Fungi</taxon>
        <taxon>Dikarya</taxon>
        <taxon>Ascomycota</taxon>
        <taxon>Pezizomycotina</taxon>
        <taxon>Sordariomycetes</taxon>
        <taxon>Hypocreomycetidae</taxon>
        <taxon>Glomerellales</taxon>
        <taxon>Glomerellaceae</taxon>
        <taxon>Colletotrichum</taxon>
        <taxon>Colletotrichum acutatum species complex</taxon>
    </lineage>
</organism>
<gene>
    <name evidence="2" type="ORF">CCOS01_01797</name>
</gene>
<feature type="region of interest" description="Disordered" evidence="1">
    <location>
        <begin position="142"/>
        <end position="163"/>
    </location>
</feature>
<evidence type="ECO:0000313" key="2">
    <source>
        <dbReference type="EMBL" id="KAK1536477.1"/>
    </source>
</evidence>
<evidence type="ECO:0000313" key="3">
    <source>
        <dbReference type="Proteomes" id="UP001240678"/>
    </source>
</evidence>
<evidence type="ECO:0000256" key="1">
    <source>
        <dbReference type="SAM" id="MobiDB-lite"/>
    </source>
</evidence>
<dbReference type="AlphaFoldDB" id="A0AAI9Z822"/>